<proteinExistence type="predicted"/>
<gene>
    <name evidence="4" type="ORF">UFOPK3001_00375</name>
</gene>
<dbReference type="Pfam" id="PF01978">
    <property type="entry name" value="TrmB"/>
    <property type="match status" value="1"/>
</dbReference>
<sequence length="293" mass="32406">MTDAKTLIEQLVLQLQGVGFSAYEAKAYTALVEAGRPLNGYEVAKRSGVPRSTVYEVLGKLAARRAAYEVADESDSVSYVPLSPAMLTSRFRSNMDHVVNSLESGFDLLSTPAQARLTHAISGRSDLLDRCQDVIRAARTDIFVSVWPEELDVLRTDLRRAADQGVDVSVLCFGDPGEPIGYSYQHEFSSPDQVLDNVGCRLMVVAGDREQAVIGGLDGSDTWGTYTDDAAVVAVSVEYVRHDIAMQLLMRRTSGDESIQEYWRTAKELMRLRSDHGEPAERLRQMAKARGRR</sequence>
<dbReference type="InterPro" id="IPR036388">
    <property type="entry name" value="WH-like_DNA-bd_sf"/>
</dbReference>
<feature type="domain" description="Transcription regulator TrmB N-terminal" evidence="2">
    <location>
        <begin position="15"/>
        <end position="81"/>
    </location>
</feature>
<feature type="region of interest" description="Disordered" evidence="1">
    <location>
        <begin position="274"/>
        <end position="293"/>
    </location>
</feature>
<reference evidence="4" key="1">
    <citation type="submission" date="2020-05" db="EMBL/GenBank/DDBJ databases">
        <authorList>
            <person name="Chiriac C."/>
            <person name="Salcher M."/>
            <person name="Ghai R."/>
            <person name="Kavagutti S V."/>
        </authorList>
    </citation>
    <scope>NUCLEOTIDE SEQUENCE</scope>
</reference>
<name>A0A6J6XA85_9ZZZZ</name>
<dbReference type="PANTHER" id="PTHR34293:SF1">
    <property type="entry name" value="HTH-TYPE TRANSCRIPTIONAL REGULATOR TRMBL2"/>
    <property type="match status" value="1"/>
</dbReference>
<evidence type="ECO:0000259" key="2">
    <source>
        <dbReference type="Pfam" id="PF01978"/>
    </source>
</evidence>
<feature type="compositionally biased region" description="Basic and acidic residues" evidence="1">
    <location>
        <begin position="274"/>
        <end position="284"/>
    </location>
</feature>
<dbReference type="InterPro" id="IPR002831">
    <property type="entry name" value="Tscrpt_reg_TrmB_N"/>
</dbReference>
<dbReference type="InterPro" id="IPR036390">
    <property type="entry name" value="WH_DNA-bd_sf"/>
</dbReference>
<accession>A0A6J6XA85</accession>
<dbReference type="Pfam" id="PF11495">
    <property type="entry name" value="Regulator_TrmB"/>
    <property type="match status" value="1"/>
</dbReference>
<evidence type="ECO:0000313" key="4">
    <source>
        <dbReference type="EMBL" id="CAB4792176.1"/>
    </source>
</evidence>
<dbReference type="PANTHER" id="PTHR34293">
    <property type="entry name" value="HTH-TYPE TRANSCRIPTIONAL REGULATOR TRMBL2"/>
    <property type="match status" value="1"/>
</dbReference>
<organism evidence="4">
    <name type="scientific">freshwater metagenome</name>
    <dbReference type="NCBI Taxonomy" id="449393"/>
    <lineage>
        <taxon>unclassified sequences</taxon>
        <taxon>metagenomes</taxon>
        <taxon>ecological metagenomes</taxon>
    </lineage>
</organism>
<dbReference type="InterPro" id="IPR051797">
    <property type="entry name" value="TrmB-like"/>
</dbReference>
<feature type="domain" description="Transcription regulator TrmB C-terminal" evidence="3">
    <location>
        <begin position="121"/>
        <end position="181"/>
    </location>
</feature>
<dbReference type="SUPFAM" id="SSF46785">
    <property type="entry name" value="Winged helix' DNA-binding domain"/>
    <property type="match status" value="1"/>
</dbReference>
<evidence type="ECO:0000259" key="3">
    <source>
        <dbReference type="Pfam" id="PF11495"/>
    </source>
</evidence>
<dbReference type="CDD" id="cd09124">
    <property type="entry name" value="PLDc_like_TrmB_middle"/>
    <property type="match status" value="1"/>
</dbReference>
<evidence type="ECO:0000256" key="1">
    <source>
        <dbReference type="SAM" id="MobiDB-lite"/>
    </source>
</evidence>
<dbReference type="Gene3D" id="1.10.10.10">
    <property type="entry name" value="Winged helix-like DNA-binding domain superfamily/Winged helix DNA-binding domain"/>
    <property type="match status" value="1"/>
</dbReference>
<dbReference type="AlphaFoldDB" id="A0A6J6XA85"/>
<dbReference type="InterPro" id="IPR021586">
    <property type="entry name" value="Tscrpt_reg_TrmB_C"/>
</dbReference>
<protein>
    <submittedName>
        <fullName evidence="4">Unannotated protein</fullName>
    </submittedName>
</protein>
<dbReference type="EMBL" id="CAFAAJ010000016">
    <property type="protein sequence ID" value="CAB4792176.1"/>
    <property type="molecule type" value="Genomic_DNA"/>
</dbReference>
<dbReference type="SUPFAM" id="SSF56024">
    <property type="entry name" value="Phospholipase D/nuclease"/>
    <property type="match status" value="1"/>
</dbReference>